<keyword evidence="2" id="KW-1185">Reference proteome</keyword>
<sequence length="126" mass="13141">MQSSAAPACGEIGAARVAQKQAAVATLKAGYDSYIIVDAASQSNVQVVQTPGTYNATAVANGNYVTATTTYQPGVPMVMGHHSQSFAIRMFKNGEPGSENALSARDALGPDWQNKMKEVVLTCSNS</sequence>
<accession>A0ABV2DJR9</accession>
<gene>
    <name evidence="1" type="ORF">ABVQ20_25360</name>
</gene>
<evidence type="ECO:0000313" key="2">
    <source>
        <dbReference type="Proteomes" id="UP001548832"/>
    </source>
</evidence>
<name>A0ABV2DJR9_9HYPH</name>
<dbReference type="Proteomes" id="UP001548832">
    <property type="component" value="Unassembled WGS sequence"/>
</dbReference>
<proteinExistence type="predicted"/>
<organism evidence="1 2">
    <name type="scientific">Mesorhizobium shangrilense</name>
    <dbReference type="NCBI Taxonomy" id="460060"/>
    <lineage>
        <taxon>Bacteria</taxon>
        <taxon>Pseudomonadati</taxon>
        <taxon>Pseudomonadota</taxon>
        <taxon>Alphaproteobacteria</taxon>
        <taxon>Hyphomicrobiales</taxon>
        <taxon>Phyllobacteriaceae</taxon>
        <taxon>Mesorhizobium</taxon>
    </lineage>
</organism>
<evidence type="ECO:0000313" key="1">
    <source>
        <dbReference type="EMBL" id="MET2830315.1"/>
    </source>
</evidence>
<protein>
    <submittedName>
        <fullName evidence="1">Uncharacterized protein</fullName>
    </submittedName>
</protein>
<reference evidence="1 2" key="1">
    <citation type="submission" date="2024-06" db="EMBL/GenBank/DDBJ databases">
        <authorList>
            <person name="Kim D.-U."/>
        </authorList>
    </citation>
    <scope>NUCLEOTIDE SEQUENCE [LARGE SCALE GENOMIC DNA]</scope>
    <source>
        <strain evidence="1 2">KACC15460</strain>
    </source>
</reference>
<dbReference type="EMBL" id="JBEWSZ010000002">
    <property type="protein sequence ID" value="MET2830315.1"/>
    <property type="molecule type" value="Genomic_DNA"/>
</dbReference>
<dbReference type="RefSeq" id="WP_354462405.1">
    <property type="nucleotide sequence ID" value="NZ_JBEWSZ010000002.1"/>
</dbReference>
<comment type="caution">
    <text evidence="1">The sequence shown here is derived from an EMBL/GenBank/DDBJ whole genome shotgun (WGS) entry which is preliminary data.</text>
</comment>